<dbReference type="Proteomes" id="UP001215151">
    <property type="component" value="Unassembled WGS sequence"/>
</dbReference>
<accession>A0AAD7X5I2</accession>
<evidence type="ECO:0000313" key="2">
    <source>
        <dbReference type="EMBL" id="KAJ8457003.1"/>
    </source>
</evidence>
<proteinExistence type="predicted"/>
<dbReference type="EMBL" id="JAPEVG010000608">
    <property type="protein sequence ID" value="KAJ8457003.1"/>
    <property type="molecule type" value="Genomic_DNA"/>
</dbReference>
<reference evidence="2" key="1">
    <citation type="submission" date="2022-11" db="EMBL/GenBank/DDBJ databases">
        <title>Genome Sequence of Cubamyces cubensis.</title>
        <authorList>
            <person name="Buettner E."/>
        </authorList>
    </citation>
    <scope>NUCLEOTIDE SEQUENCE</scope>
    <source>
        <strain evidence="2">MPL-01</strain>
    </source>
</reference>
<sequence length="465" mass="53908">MRSPAPPVGTMTDQFGMMLLEHVQESHERMDTLMKTFMTEQSEAHKRLRDTVHAVHVKVDQFHNLVPLRGSRRNGRFEVVGEEQSAHAQDRPSLPADKRRTRSDRSKPLPSIPDMGSVLTTLKSSVRTHLKLMLKFSTWKELVSRSPPLTDEEAEAYQTGRFLCPCTENTFRIDFIHDWKRFPFNLASRDFFVQNMLKTIKGGGFEFDAAVIPFIIQAHVEHVLDSHMDYCRRKYREAYNLHTWDAKDPDDAEMIAEQEAKMEKDKKRKAINSRKKTLFNARLTVILEMGLGRHLILFDRLLPQNMSGDETDGPRRVLPMTYRVVESRWQSVALKSFLRALDAMYREDWERPRHGQRAKGGNPPRTRLIRAGGPVEDGYAPVGLWRNCYDSEWLKNLPSYQRRALKIINADYDFDVTPEDDDMAADASWARDDAASEDEIEDLIIMFHHISLDFSSTHSFRFTHS</sequence>
<evidence type="ECO:0000256" key="1">
    <source>
        <dbReference type="SAM" id="MobiDB-lite"/>
    </source>
</evidence>
<dbReference type="AlphaFoldDB" id="A0AAD7X5I2"/>
<gene>
    <name evidence="2" type="ORF">ONZ51_g11788</name>
</gene>
<protein>
    <submittedName>
        <fullName evidence="2">Uncharacterized protein</fullName>
    </submittedName>
</protein>
<keyword evidence="3" id="KW-1185">Reference proteome</keyword>
<feature type="region of interest" description="Disordered" evidence="1">
    <location>
        <begin position="352"/>
        <end position="372"/>
    </location>
</feature>
<feature type="region of interest" description="Disordered" evidence="1">
    <location>
        <begin position="80"/>
        <end position="114"/>
    </location>
</feature>
<name>A0AAD7X5I2_9APHY</name>
<organism evidence="2 3">
    <name type="scientific">Trametes cubensis</name>
    <dbReference type="NCBI Taxonomy" id="1111947"/>
    <lineage>
        <taxon>Eukaryota</taxon>
        <taxon>Fungi</taxon>
        <taxon>Dikarya</taxon>
        <taxon>Basidiomycota</taxon>
        <taxon>Agaricomycotina</taxon>
        <taxon>Agaricomycetes</taxon>
        <taxon>Polyporales</taxon>
        <taxon>Polyporaceae</taxon>
        <taxon>Trametes</taxon>
    </lineage>
</organism>
<comment type="caution">
    <text evidence="2">The sequence shown here is derived from an EMBL/GenBank/DDBJ whole genome shotgun (WGS) entry which is preliminary data.</text>
</comment>
<evidence type="ECO:0000313" key="3">
    <source>
        <dbReference type="Proteomes" id="UP001215151"/>
    </source>
</evidence>